<keyword evidence="12" id="KW-0464">Manganese</keyword>
<keyword evidence="8" id="KW-0479">Metal-binding</keyword>
<dbReference type="FunFam" id="3.40.50.20:FF:000002">
    <property type="entry name" value="Carbamoyl-phosphate synthase large chain"/>
    <property type="match status" value="1"/>
</dbReference>
<evidence type="ECO:0000256" key="17">
    <source>
        <dbReference type="ARBA" id="ARBA00062056"/>
    </source>
</evidence>
<evidence type="ECO:0000256" key="15">
    <source>
        <dbReference type="ARBA" id="ARBA00048816"/>
    </source>
</evidence>
<dbReference type="InterPro" id="IPR005483">
    <property type="entry name" value="CPSase_dom"/>
</dbReference>
<evidence type="ECO:0000256" key="6">
    <source>
        <dbReference type="ARBA" id="ARBA00022598"/>
    </source>
</evidence>
<dbReference type="FunFam" id="3.40.50.20:FF:000001">
    <property type="entry name" value="Carbamoyl-phosphate synthase large chain"/>
    <property type="match status" value="1"/>
</dbReference>
<dbReference type="InterPro" id="IPR016185">
    <property type="entry name" value="PreATP-grasp_dom_sf"/>
</dbReference>
<dbReference type="EC" id="6.3.4.16" evidence="13"/>
<dbReference type="InterPro" id="IPR036897">
    <property type="entry name" value="CarbamoylP_synth_lsu_oligo_sf"/>
</dbReference>
<proteinExistence type="inferred from homology"/>
<dbReference type="AlphaFoldDB" id="A0A2R6AXJ2"/>
<dbReference type="InterPro" id="IPR036914">
    <property type="entry name" value="MGS-like_dom_sf"/>
</dbReference>
<dbReference type="SUPFAM" id="SSF56059">
    <property type="entry name" value="Glutathione synthetase ATP-binding domain-like"/>
    <property type="match status" value="2"/>
</dbReference>
<keyword evidence="6" id="KW-0436">Ligase</keyword>
<evidence type="ECO:0000256" key="3">
    <source>
        <dbReference type="ARBA" id="ARBA00009799"/>
    </source>
</evidence>
<dbReference type="EMBL" id="NEXE01000038">
    <property type="protein sequence ID" value="PSN91008.1"/>
    <property type="molecule type" value="Genomic_DNA"/>
</dbReference>
<keyword evidence="9" id="KW-0677">Repeat</keyword>
<comment type="catalytic activity">
    <reaction evidence="14">
        <text>hydrogencarbonate + NH4(+) + 2 ATP = carbamoyl phosphate + 2 ADP + phosphate + 2 H(+)</text>
        <dbReference type="Rhea" id="RHEA:18029"/>
        <dbReference type="ChEBI" id="CHEBI:15378"/>
        <dbReference type="ChEBI" id="CHEBI:17544"/>
        <dbReference type="ChEBI" id="CHEBI:28938"/>
        <dbReference type="ChEBI" id="CHEBI:30616"/>
        <dbReference type="ChEBI" id="CHEBI:43474"/>
        <dbReference type="ChEBI" id="CHEBI:58228"/>
        <dbReference type="ChEBI" id="CHEBI:456216"/>
        <dbReference type="EC" id="6.3.4.16"/>
    </reaction>
</comment>
<evidence type="ECO:0000256" key="2">
    <source>
        <dbReference type="ARBA" id="ARBA00005077"/>
    </source>
</evidence>
<dbReference type="Proteomes" id="UP000240322">
    <property type="component" value="Unassembled WGS sequence"/>
</dbReference>
<dbReference type="InterPro" id="IPR011607">
    <property type="entry name" value="MGS-like_dom"/>
</dbReference>
<dbReference type="PROSITE" id="PS00867">
    <property type="entry name" value="CPSASE_2"/>
    <property type="match status" value="2"/>
</dbReference>
<dbReference type="GO" id="GO:0006541">
    <property type="term" value="P:glutamine metabolic process"/>
    <property type="evidence" value="ECO:0007669"/>
    <property type="project" value="TreeGrafter"/>
</dbReference>
<accession>A0A2R6AXJ2</accession>
<evidence type="ECO:0000256" key="13">
    <source>
        <dbReference type="ARBA" id="ARBA00044063"/>
    </source>
</evidence>
<dbReference type="InterPro" id="IPR011761">
    <property type="entry name" value="ATP-grasp"/>
</dbReference>
<protein>
    <recommendedName>
        <fullName evidence="19">Carbamoyl phosphate synthase arginine-specific large chain</fullName>
        <ecNumber evidence="13">6.3.4.16</ecNumber>
        <ecNumber evidence="4">6.3.5.5</ecNumber>
    </recommendedName>
    <alternativeName>
        <fullName evidence="18">Carbamoyl phosphate synthase large chain, N-terminal section</fullName>
    </alternativeName>
    <alternativeName>
        <fullName evidence="20">Carbamoyl phosphate synthetase ammonia chain</fullName>
    </alternativeName>
</protein>
<comment type="pathway">
    <text evidence="2">Amino-acid biosynthesis; L-arginine biosynthesis; carbamoyl phosphate from bicarbonate: step 1/1.</text>
</comment>
<dbReference type="PROSITE" id="PS50975">
    <property type="entry name" value="ATP_GRASP"/>
    <property type="match status" value="2"/>
</dbReference>
<evidence type="ECO:0000259" key="22">
    <source>
        <dbReference type="PROSITE" id="PS50975"/>
    </source>
</evidence>
<evidence type="ECO:0000256" key="14">
    <source>
        <dbReference type="ARBA" id="ARBA00047359"/>
    </source>
</evidence>
<dbReference type="FunFam" id="3.30.470.20:FF:000026">
    <property type="entry name" value="Carbamoyl-phosphate synthase large chain"/>
    <property type="match status" value="1"/>
</dbReference>
<dbReference type="SMART" id="SM01096">
    <property type="entry name" value="CPSase_L_D3"/>
    <property type="match status" value="1"/>
</dbReference>
<evidence type="ECO:0000256" key="1">
    <source>
        <dbReference type="ARBA" id="ARBA00004812"/>
    </source>
</evidence>
<evidence type="ECO:0000256" key="20">
    <source>
        <dbReference type="ARBA" id="ARBA00083945"/>
    </source>
</evidence>
<dbReference type="InterPro" id="IPR005480">
    <property type="entry name" value="CPSase_lsu_oligo"/>
</dbReference>
<dbReference type="Gene3D" id="1.10.1030.10">
    <property type="entry name" value="Carbamoyl-phosphate synthetase, large subunit oligomerisation domain"/>
    <property type="match status" value="1"/>
</dbReference>
<dbReference type="GO" id="GO:0004088">
    <property type="term" value="F:carbamoyl-phosphate synthase (glutamine-hydrolyzing) activity"/>
    <property type="evidence" value="ECO:0007669"/>
    <property type="project" value="UniProtKB-EC"/>
</dbReference>
<comment type="catalytic activity">
    <reaction evidence="15">
        <text>hydrogencarbonate + L-glutamine + 2 ATP + H2O = carbamoyl phosphate + L-glutamate + 2 ADP + phosphate + 2 H(+)</text>
        <dbReference type="Rhea" id="RHEA:18633"/>
        <dbReference type="ChEBI" id="CHEBI:15377"/>
        <dbReference type="ChEBI" id="CHEBI:15378"/>
        <dbReference type="ChEBI" id="CHEBI:17544"/>
        <dbReference type="ChEBI" id="CHEBI:29985"/>
        <dbReference type="ChEBI" id="CHEBI:30616"/>
        <dbReference type="ChEBI" id="CHEBI:43474"/>
        <dbReference type="ChEBI" id="CHEBI:58228"/>
        <dbReference type="ChEBI" id="CHEBI:58359"/>
        <dbReference type="ChEBI" id="CHEBI:456216"/>
        <dbReference type="EC" id="6.3.5.5"/>
    </reaction>
</comment>
<comment type="subunit">
    <text evidence="17">Composed of two chains; the small (or glutamine) chain promotes the hydrolysis of glutamine to ammonia, which is used by the large (or ammonia) chain to synthesize carbamoyl phosphate. Tetramer of heterodimers (alpha,beta)4.</text>
</comment>
<feature type="domain" description="ATP-grasp" evidence="22">
    <location>
        <begin position="135"/>
        <end position="329"/>
    </location>
</feature>
<dbReference type="Pfam" id="PF25596">
    <property type="entry name" value="CPSase_L_D1"/>
    <property type="match status" value="2"/>
</dbReference>
<dbReference type="Gene3D" id="3.40.50.20">
    <property type="match status" value="2"/>
</dbReference>
<keyword evidence="11 21" id="KW-0067">ATP-binding</keyword>
<evidence type="ECO:0000256" key="8">
    <source>
        <dbReference type="ARBA" id="ARBA00022723"/>
    </source>
</evidence>
<evidence type="ECO:0000256" key="10">
    <source>
        <dbReference type="ARBA" id="ARBA00022741"/>
    </source>
</evidence>
<evidence type="ECO:0000256" key="19">
    <source>
        <dbReference type="ARBA" id="ARBA00074189"/>
    </source>
</evidence>
<dbReference type="PANTHER" id="PTHR11405:SF53">
    <property type="entry name" value="CARBAMOYL-PHOSPHATE SYNTHASE [AMMONIA], MITOCHONDRIAL"/>
    <property type="match status" value="1"/>
</dbReference>
<dbReference type="Gene3D" id="3.30.470.20">
    <property type="entry name" value="ATP-grasp fold, B domain"/>
    <property type="match status" value="2"/>
</dbReference>
<organism evidence="24 25">
    <name type="scientific">Candidatus Marsarchaeota G2 archaeon OSP_D</name>
    <dbReference type="NCBI Taxonomy" id="1978157"/>
    <lineage>
        <taxon>Archaea</taxon>
        <taxon>Candidatus Marsarchaeota</taxon>
        <taxon>Candidatus Marsarchaeota group 2</taxon>
    </lineage>
</organism>
<dbReference type="Gene3D" id="3.40.50.1380">
    <property type="entry name" value="Methylglyoxal synthase-like domain"/>
    <property type="match status" value="1"/>
</dbReference>
<dbReference type="InterPro" id="IPR006275">
    <property type="entry name" value="CPSase_lsu"/>
</dbReference>
<dbReference type="FunFam" id="3.30.470.20:FF:000001">
    <property type="entry name" value="Carbamoyl-phosphate synthase large chain"/>
    <property type="match status" value="1"/>
</dbReference>
<comment type="caution">
    <text evidence="24">The sequence shown here is derived from an EMBL/GenBank/DDBJ whole genome shotgun (WGS) entry which is preliminary data.</text>
</comment>
<evidence type="ECO:0000256" key="4">
    <source>
        <dbReference type="ARBA" id="ARBA00012738"/>
    </source>
</evidence>
<sequence length="1067" mass="118139">MVIPLDRSIRKVLVLGSGAIKIAEAGEFDYSGSQAIKALREEGIQAVLVNPNVATIQTDTSLTDKVYLLPVTPKYVERVIEAERPDGVLLGFGGQTALNCGFMLKKEGVFEKYGVKVLGTSVEAIERASNRAMFKKTMMEAGINVLESREAYTLEEALSVAEEIGYPVIIRTAFTLGGRGGGVARNPDELKTIVRRGLTHSIVSQVLIERYIGHWKQIEFEIMRDSAGNSIAVCDMENILSMRVHTGDNTVVAPSQTLTNDEYHMLREVSIRAAAAVGVVGECNVQFALDPQSKTYYVIEMNPRLSRSSALASKATGYPIAYIAAKLALGYTLNELRNSVTGITTACFEPSLDYVVVKMPRFEFSKFPSVKRELGTQMKSIGEVMGIGRTFEEAFQKAIRMLDTGREGVCDYKPLGSKAKVLEAISNPTDEFFYNLAEACSLGLDAEELCRRSWVDKWFIERIRGLVDFDKRLIELGAKRVEPSRETLLEAKRLGFSDAWIARRLGIETSDVRSLRKKLGVSPSIKRVDSLSAEWPAKTNYLYVTYDGHIRENVDSSQGGKRVVVLGAGTYRIGSSVEFDWSTMNMVWALQKMGYEVVVVNCNPETVSTDYDMSDKLYFEELTLERVLDIYEAEDPVGVVCSVGGQTPNKLIPHLYAYGVRILGTHPESVSIAEDRARFSGLLDSLGVPQPEWSEARSAEEVRAFAKGKYPVILRPSFVLSGSAMRVVWDERQLEDFLEQAKSVAGGYSVSVSRFIEDAREVEVDAVGFDSGVIVGAIIEHIENAGVHSGDSVMRIPAVGIGEEAKKRIVEHTERIARALRIRGPFNVQFIVKGSQVYVIECNLRASRSMPYVSKLRGLNLIELAAQAILGKDPVIREDAGSTLFKHGVKVPQFSFMQLDGADPVLDVEMRSTGEVAGFGQTFEEAFVKAMEAVGYSFDLTKVLVDFQTRTQRAKAIIERLVGMGSLVYVLDSKHKEYLKWLGETLGRHLKTISLEEVIRGRIDLVISTPAPNRSSPPDPESYELRRRAVEMLVPLITNLETASTFIEVSLNRRRDEALTVTPLGSM</sequence>
<evidence type="ECO:0000256" key="11">
    <source>
        <dbReference type="ARBA" id="ARBA00022840"/>
    </source>
</evidence>
<dbReference type="SUPFAM" id="SSF52335">
    <property type="entry name" value="Methylglyoxal synthase-like"/>
    <property type="match status" value="1"/>
</dbReference>
<dbReference type="SUPFAM" id="SSF48108">
    <property type="entry name" value="Carbamoyl phosphate synthetase, large subunit connection domain"/>
    <property type="match status" value="1"/>
</dbReference>
<keyword evidence="10 21" id="KW-0547">Nucleotide-binding</keyword>
<keyword evidence="5" id="KW-0055">Arginine biosynthesis</keyword>
<dbReference type="PANTHER" id="PTHR11405">
    <property type="entry name" value="CARBAMOYLTRANSFERASE FAMILY MEMBER"/>
    <property type="match status" value="1"/>
</dbReference>
<dbReference type="NCBIfam" id="TIGR01369">
    <property type="entry name" value="CPSaseII_lrg"/>
    <property type="match status" value="1"/>
</dbReference>
<evidence type="ECO:0000313" key="25">
    <source>
        <dbReference type="Proteomes" id="UP000240322"/>
    </source>
</evidence>
<dbReference type="PROSITE" id="PS51855">
    <property type="entry name" value="MGS"/>
    <property type="match status" value="1"/>
</dbReference>
<evidence type="ECO:0000256" key="12">
    <source>
        <dbReference type="ARBA" id="ARBA00023211"/>
    </source>
</evidence>
<dbReference type="Pfam" id="PF02786">
    <property type="entry name" value="CPSase_L_D2"/>
    <property type="match status" value="2"/>
</dbReference>
<dbReference type="NCBIfam" id="NF009455">
    <property type="entry name" value="PRK12815.1"/>
    <property type="match status" value="1"/>
</dbReference>
<dbReference type="PRINTS" id="PR00098">
    <property type="entry name" value="CPSASE"/>
</dbReference>
<dbReference type="GO" id="GO:0046872">
    <property type="term" value="F:metal ion binding"/>
    <property type="evidence" value="ECO:0007669"/>
    <property type="project" value="UniProtKB-KW"/>
</dbReference>
<dbReference type="InterPro" id="IPR005479">
    <property type="entry name" value="CPAse_ATP-bd"/>
</dbReference>
<evidence type="ECO:0000256" key="21">
    <source>
        <dbReference type="PROSITE-ProRule" id="PRU00409"/>
    </source>
</evidence>
<dbReference type="NCBIfam" id="NF003671">
    <property type="entry name" value="PRK05294.1"/>
    <property type="match status" value="1"/>
</dbReference>
<gene>
    <name evidence="24" type="ORF">B9Q03_05375</name>
</gene>
<feature type="domain" description="ATP-grasp" evidence="22">
    <location>
        <begin position="680"/>
        <end position="870"/>
    </location>
</feature>
<comment type="similarity">
    <text evidence="3">Belongs to the CarB family.</text>
</comment>
<keyword evidence="7" id="KW-0028">Amino-acid biosynthesis</keyword>
<evidence type="ECO:0000256" key="9">
    <source>
        <dbReference type="ARBA" id="ARBA00022737"/>
    </source>
</evidence>
<reference evidence="24 25" key="1">
    <citation type="submission" date="2017-04" db="EMBL/GenBank/DDBJ databases">
        <title>Novel microbial lineages endemic to geothermal iron-oxide mats fill important gaps in the evolutionary history of Archaea.</title>
        <authorList>
            <person name="Jay Z.J."/>
            <person name="Beam J.P."/>
            <person name="Dlakic M."/>
            <person name="Rusch D.B."/>
            <person name="Kozubal M.A."/>
            <person name="Inskeep W.P."/>
        </authorList>
    </citation>
    <scope>NUCLEOTIDE SEQUENCE [LARGE SCALE GENOMIC DNA]</scope>
    <source>
        <strain evidence="24">OSP_D</strain>
    </source>
</reference>
<dbReference type="Pfam" id="PF02787">
    <property type="entry name" value="CPSase_L_D3"/>
    <property type="match status" value="1"/>
</dbReference>
<comment type="function">
    <text evidence="16">Large subunit of the glutamine-dependent carbamoyl phosphate synthetase (CPSase). CPSase catalyzes the formation of carbamoyl phosphate from the ammonia moiety of glutamine, carbonate, and phosphate donated by ATP, constituting the first step of 2 biosynthetic pathways, one leading to arginine and/or urea and the other to pyrimidine nucleotides. The large subunit (synthetase) binds the substrates ammonia (free or transferred from glutamine from the small subunit), hydrogencarbonate and ATP and carries out an ATP-coupled ligase reaction, activating hydrogencarbonate by forming carboxy phosphate which reacts with ammonia to form carbamoyl phosphate.</text>
</comment>
<dbReference type="PROSITE" id="PS00866">
    <property type="entry name" value="CPSASE_1"/>
    <property type="match status" value="1"/>
</dbReference>
<evidence type="ECO:0000256" key="7">
    <source>
        <dbReference type="ARBA" id="ARBA00022605"/>
    </source>
</evidence>
<dbReference type="UniPathway" id="UPA00068">
    <property type="reaction ID" value="UER00171"/>
</dbReference>
<name>A0A2R6AXJ2_9ARCH</name>
<dbReference type="GO" id="GO:0005524">
    <property type="term" value="F:ATP binding"/>
    <property type="evidence" value="ECO:0007669"/>
    <property type="project" value="UniProtKB-UniRule"/>
</dbReference>
<dbReference type="EC" id="6.3.5.5" evidence="4"/>
<comment type="pathway">
    <text evidence="1">Pyrimidine metabolism; UMP biosynthesis via de novo pathway; (S)-dihydroorotate from bicarbonate: step 1/3.</text>
</comment>
<evidence type="ECO:0000256" key="16">
    <source>
        <dbReference type="ARBA" id="ARBA00057223"/>
    </source>
</evidence>
<evidence type="ECO:0000256" key="18">
    <source>
        <dbReference type="ARBA" id="ARBA00071108"/>
    </source>
</evidence>
<evidence type="ECO:0000259" key="23">
    <source>
        <dbReference type="PROSITE" id="PS51855"/>
    </source>
</evidence>
<dbReference type="GO" id="GO:0005737">
    <property type="term" value="C:cytoplasm"/>
    <property type="evidence" value="ECO:0007669"/>
    <property type="project" value="TreeGrafter"/>
</dbReference>
<dbReference type="GO" id="GO:0006526">
    <property type="term" value="P:L-arginine biosynthetic process"/>
    <property type="evidence" value="ECO:0007669"/>
    <property type="project" value="UniProtKB-UniPathway"/>
</dbReference>
<dbReference type="SUPFAM" id="SSF52440">
    <property type="entry name" value="PreATP-grasp domain"/>
    <property type="match status" value="2"/>
</dbReference>
<evidence type="ECO:0000256" key="5">
    <source>
        <dbReference type="ARBA" id="ARBA00022571"/>
    </source>
</evidence>
<dbReference type="InterPro" id="IPR058047">
    <property type="entry name" value="CPSase_preATP-grasp"/>
</dbReference>
<dbReference type="GO" id="GO:0004087">
    <property type="term" value="F:carbamoyl-phosphate synthase (ammonia) activity"/>
    <property type="evidence" value="ECO:0007669"/>
    <property type="project" value="UniProtKB-EC"/>
</dbReference>
<evidence type="ECO:0000313" key="24">
    <source>
        <dbReference type="EMBL" id="PSN91008.1"/>
    </source>
</evidence>
<feature type="domain" description="MGS-like" evidence="23">
    <location>
        <begin position="936"/>
        <end position="1067"/>
    </location>
</feature>